<accession>A0ABR1PYW6</accession>
<keyword evidence="4" id="KW-0456">Lyase</keyword>
<keyword evidence="3" id="KW-0862">Zinc</keyword>
<evidence type="ECO:0000313" key="6">
    <source>
        <dbReference type="EMBL" id="KAK7942918.1"/>
    </source>
</evidence>
<dbReference type="EMBL" id="JAQQWE010000008">
    <property type="protein sequence ID" value="KAK7942918.1"/>
    <property type="molecule type" value="Genomic_DNA"/>
</dbReference>
<comment type="caution">
    <text evidence="6">The sequence shown here is derived from an EMBL/GenBank/DDBJ whole genome shotgun (WGS) entry which is preliminary data.</text>
</comment>
<comment type="similarity">
    <text evidence="1">Belongs to the Gfa family.</text>
</comment>
<evidence type="ECO:0000256" key="1">
    <source>
        <dbReference type="ARBA" id="ARBA00005495"/>
    </source>
</evidence>
<keyword evidence="2" id="KW-0479">Metal-binding</keyword>
<dbReference type="Proteomes" id="UP001391051">
    <property type="component" value="Unassembled WGS sequence"/>
</dbReference>
<evidence type="ECO:0000256" key="4">
    <source>
        <dbReference type="ARBA" id="ARBA00023239"/>
    </source>
</evidence>
<dbReference type="Gene3D" id="3.90.1590.10">
    <property type="entry name" value="glutathione-dependent formaldehyde- activating enzyme (gfa)"/>
    <property type="match status" value="1"/>
</dbReference>
<evidence type="ECO:0000313" key="7">
    <source>
        <dbReference type="Proteomes" id="UP001391051"/>
    </source>
</evidence>
<sequence length="184" mass="20022">MSDFTKSRTGSCQCGAVQVQIQGKPLEMHLCHCVTCQKVSGSIFAALVTIKEEQLTITVKPGLDEESTLKVYKGAPGDSSGSVSRRTFCGICGSQILLRNDHLPSMAMVSLGILEPYPMTEDSTAGKEGREVDDGEGWAMKPTIEYWCVRKRQWVGETGAEVVFKTGPETEEDLAKLKNIFGLA</sequence>
<proteinExistence type="inferred from homology"/>
<dbReference type="GeneID" id="92081315"/>
<feature type="domain" description="CENP-V/GFA" evidence="5">
    <location>
        <begin position="8"/>
        <end position="139"/>
    </location>
</feature>
<dbReference type="PANTHER" id="PTHR33337">
    <property type="entry name" value="GFA DOMAIN-CONTAINING PROTEIN"/>
    <property type="match status" value="1"/>
</dbReference>
<dbReference type="RefSeq" id="XP_066694949.1">
    <property type="nucleotide sequence ID" value="XM_066848253.1"/>
</dbReference>
<keyword evidence="7" id="KW-1185">Reference proteome</keyword>
<protein>
    <recommendedName>
        <fullName evidence="5">CENP-V/GFA domain-containing protein</fullName>
    </recommendedName>
</protein>
<reference evidence="6 7" key="1">
    <citation type="submission" date="2023-01" db="EMBL/GenBank/DDBJ databases">
        <title>Analysis of 21 Apiospora genomes using comparative genomics revels a genus with tremendous synthesis potential of carbohydrate active enzymes and secondary metabolites.</title>
        <authorList>
            <person name="Sorensen T."/>
        </authorList>
    </citation>
    <scope>NUCLEOTIDE SEQUENCE [LARGE SCALE GENOMIC DNA]</scope>
    <source>
        <strain evidence="6 7">CBS 24483</strain>
    </source>
</reference>
<dbReference type="PANTHER" id="PTHR33337:SF39">
    <property type="entry name" value="DUF636 DOMAIN PROTEIN (AFU_ORTHOLOGUE AFUA_6G11530)"/>
    <property type="match status" value="1"/>
</dbReference>
<dbReference type="InterPro" id="IPR006913">
    <property type="entry name" value="CENP-V/GFA"/>
</dbReference>
<dbReference type="PROSITE" id="PS51891">
    <property type="entry name" value="CENP_V_GFA"/>
    <property type="match status" value="1"/>
</dbReference>
<dbReference type="InterPro" id="IPR011057">
    <property type="entry name" value="Mss4-like_sf"/>
</dbReference>
<name>A0ABR1PYW6_9PEZI</name>
<evidence type="ECO:0000256" key="3">
    <source>
        <dbReference type="ARBA" id="ARBA00022833"/>
    </source>
</evidence>
<evidence type="ECO:0000256" key="2">
    <source>
        <dbReference type="ARBA" id="ARBA00022723"/>
    </source>
</evidence>
<dbReference type="SUPFAM" id="SSF51316">
    <property type="entry name" value="Mss4-like"/>
    <property type="match status" value="1"/>
</dbReference>
<evidence type="ECO:0000259" key="5">
    <source>
        <dbReference type="PROSITE" id="PS51891"/>
    </source>
</evidence>
<dbReference type="Pfam" id="PF04828">
    <property type="entry name" value="GFA"/>
    <property type="match status" value="1"/>
</dbReference>
<organism evidence="6 7">
    <name type="scientific">Apiospora aurea</name>
    <dbReference type="NCBI Taxonomy" id="335848"/>
    <lineage>
        <taxon>Eukaryota</taxon>
        <taxon>Fungi</taxon>
        <taxon>Dikarya</taxon>
        <taxon>Ascomycota</taxon>
        <taxon>Pezizomycotina</taxon>
        <taxon>Sordariomycetes</taxon>
        <taxon>Xylariomycetidae</taxon>
        <taxon>Amphisphaeriales</taxon>
        <taxon>Apiosporaceae</taxon>
        <taxon>Apiospora</taxon>
    </lineage>
</organism>
<gene>
    <name evidence="6" type="ORF">PG986_012031</name>
</gene>